<evidence type="ECO:0000259" key="3">
    <source>
        <dbReference type="PROSITE" id="PS50989"/>
    </source>
</evidence>
<organism evidence="4">
    <name type="scientific">Arcella intermedia</name>
    <dbReference type="NCBI Taxonomy" id="1963864"/>
    <lineage>
        <taxon>Eukaryota</taxon>
        <taxon>Amoebozoa</taxon>
        <taxon>Tubulinea</taxon>
        <taxon>Elardia</taxon>
        <taxon>Arcellinida</taxon>
        <taxon>Sphaerothecina</taxon>
        <taxon>Arcellidae</taxon>
        <taxon>Arcella</taxon>
    </lineage>
</organism>
<dbReference type="InterPro" id="IPR034733">
    <property type="entry name" value="AcCoA_carboxyl_beta"/>
</dbReference>
<evidence type="ECO:0000256" key="1">
    <source>
        <dbReference type="SAM" id="MobiDB-lite"/>
    </source>
</evidence>
<dbReference type="FunFam" id="2.40.460.10:FF:000001">
    <property type="entry name" value="Acetyl-CoA carboxylase 1"/>
    <property type="match status" value="1"/>
</dbReference>
<feature type="domain" description="CoA carboxyltransferase C-terminal" evidence="3">
    <location>
        <begin position="573"/>
        <end position="887"/>
    </location>
</feature>
<feature type="domain" description="CoA carboxyltransferase N-terminal" evidence="2">
    <location>
        <begin position="236"/>
        <end position="569"/>
    </location>
</feature>
<dbReference type="InterPro" id="IPR013537">
    <property type="entry name" value="AcCoA_COase_cen"/>
</dbReference>
<dbReference type="GO" id="GO:0006633">
    <property type="term" value="P:fatty acid biosynthetic process"/>
    <property type="evidence" value="ECO:0007669"/>
    <property type="project" value="InterPro"/>
</dbReference>
<dbReference type="InterPro" id="IPR011763">
    <property type="entry name" value="COA_CT_C"/>
</dbReference>
<protein>
    <recommendedName>
        <fullName evidence="5">CoA carboxyltransferase C-terminal domain-containing protein</fullName>
    </recommendedName>
</protein>
<dbReference type="GO" id="GO:0005524">
    <property type="term" value="F:ATP binding"/>
    <property type="evidence" value="ECO:0007669"/>
    <property type="project" value="InterPro"/>
</dbReference>
<dbReference type="AlphaFoldDB" id="A0A6B2KX89"/>
<dbReference type="GO" id="GO:0003989">
    <property type="term" value="F:acetyl-CoA carboxylase activity"/>
    <property type="evidence" value="ECO:0007669"/>
    <property type="project" value="InterPro"/>
</dbReference>
<evidence type="ECO:0000259" key="2">
    <source>
        <dbReference type="PROSITE" id="PS50980"/>
    </source>
</evidence>
<dbReference type="Gene3D" id="2.40.460.10">
    <property type="entry name" value="Biotin dependent carboxylase carboxyltransferase"/>
    <property type="match status" value="1"/>
</dbReference>
<dbReference type="PROSITE" id="PS50989">
    <property type="entry name" value="COA_CT_CTER"/>
    <property type="match status" value="1"/>
</dbReference>
<dbReference type="FunFam" id="3.90.226.10:FF:000010">
    <property type="entry name" value="acetyl-CoA carboxylase isoform X2"/>
    <property type="match status" value="1"/>
</dbReference>
<dbReference type="Pfam" id="PF08326">
    <property type="entry name" value="ACC_central"/>
    <property type="match status" value="1"/>
</dbReference>
<dbReference type="GO" id="GO:0005739">
    <property type="term" value="C:mitochondrion"/>
    <property type="evidence" value="ECO:0007669"/>
    <property type="project" value="TreeGrafter"/>
</dbReference>
<dbReference type="PANTHER" id="PTHR45728:SF3">
    <property type="entry name" value="ACETYL-COA CARBOXYLASE"/>
    <property type="match status" value="1"/>
</dbReference>
<accession>A0A6B2KX89</accession>
<evidence type="ECO:0008006" key="5">
    <source>
        <dbReference type="Google" id="ProtNLM"/>
    </source>
</evidence>
<dbReference type="Gene3D" id="3.90.226.10">
    <property type="entry name" value="2-enoyl-CoA Hydratase, Chain A, domain 1"/>
    <property type="match status" value="2"/>
</dbReference>
<sequence>MLVEQSPPLYFSFTKVLNWQEDEIYRHVEPGLTHQLELHRLSNFNIRLCPTSNQQHVYFAEYKNAVPPMTASDRKFFVRAIVHNPDLLSEASSLDYWIYEAEKILVQCLSDLEIVYNDPIYGATDSNHIFINLLPMMTLDIHKVAQSMEKLLSKHGELFSKLNVTDGEIITNIRLPGDESLMKIRWFIQNSSGSVLFPGAVRAYKEYLNPSTKKVQLDPLMLDSKNTFPEEDISAPYVTGNALQKKRYTAQSLGTTYVYDFPKLFGKAVYRSWRSQGNQGKIPENLLTSTEFRLNNENEIVAVKEGEGDNNIAMVAWKMEIKTPEYPEGRSIIVIANDITLQNGSFAPKEDYLFQKASEMARKEGIPRIYISVNSGARIGLAESIKRYFKISWKEGDPTKGFDYLFLTPEDYKKLNSQKVTVICEKVDVAKEERYKILDVIGSEEGIGVENLRGSGMIAGETSRAYEETFTISLVTCRTVGIGSYLTRLGQRVIQVDDSPIILTGAGALNKVLGRNVYLSNEQIGGKEIMFTNGITHVSVKSDLAGVQAIIQWLSYLPKVRNGPLPITVPTDPVDRDVEFVPTPLPYDPRWMIEGRLLPDNSFKSGFFDKGSWMETLAGWARNVICGRARLGGIPVGVIAVETRTLEQIVPVDPAEPTSVSQTSQMAGQVWFPNSSFKTAQAIKDFDKEQLPLIIFANWRGFSGGVRDMFNEILKYGSYIVDNLRTYSNPVIIYLPPYSELRGGAWVVVDPTINLDMMEMYADPTSRGGVLEPEGTVEIKYREKDLLVTMSRLDEEYSKLLAQLKRKDLTKEEKSQTEKQLKERKELLLPIYRQVAVQFADLHDTPGRMKAMNAISSEVEWVNSRRFFYSRLSRRIQETNLVKSILNADPTLNFAAATTFLMEIFKKDCPKENWENDKLVSNWMTTNRDGINAQTKQLKTEYFIRTIKQLSDDPTSTINVLTSFIKSLPEKQQTAIKTNLNTKPQTHTPTPTSPRTSNQQNNTKKKK</sequence>
<name>A0A6B2KX89_9EUKA</name>
<dbReference type="Pfam" id="PF01039">
    <property type="entry name" value="Carboxyl_trans"/>
    <property type="match status" value="1"/>
</dbReference>
<dbReference type="InterPro" id="IPR029045">
    <property type="entry name" value="ClpP/crotonase-like_dom_sf"/>
</dbReference>
<reference evidence="4" key="1">
    <citation type="journal article" date="2020" name="J. Eukaryot. Microbiol.">
        <title>De novo Sequencing, Assembly and Annotation of the Transcriptome for the Free-Living Testate Amoeba Arcella intermedia.</title>
        <authorList>
            <person name="Ribeiro G.M."/>
            <person name="Porfirio-Sousa A.L."/>
            <person name="Maurer-Alcala X.X."/>
            <person name="Katz L.A."/>
            <person name="Lahr D.J.G."/>
        </authorList>
    </citation>
    <scope>NUCLEOTIDE SEQUENCE</scope>
</reference>
<proteinExistence type="predicted"/>
<feature type="compositionally biased region" description="Polar residues" evidence="1">
    <location>
        <begin position="997"/>
        <end position="1007"/>
    </location>
</feature>
<evidence type="ECO:0000313" key="4">
    <source>
        <dbReference type="EMBL" id="NDV29261.1"/>
    </source>
</evidence>
<dbReference type="SUPFAM" id="SSF52096">
    <property type="entry name" value="ClpP/crotonase"/>
    <property type="match status" value="2"/>
</dbReference>
<dbReference type="EMBL" id="GIBP01000292">
    <property type="protein sequence ID" value="NDV29261.1"/>
    <property type="molecule type" value="Transcribed_RNA"/>
</dbReference>
<dbReference type="PANTHER" id="PTHR45728">
    <property type="entry name" value="ACETYL-COA CARBOXYLASE, ISOFORM A"/>
    <property type="match status" value="1"/>
</dbReference>
<dbReference type="PROSITE" id="PS50980">
    <property type="entry name" value="COA_CT_NTER"/>
    <property type="match status" value="1"/>
</dbReference>
<dbReference type="InterPro" id="IPR011762">
    <property type="entry name" value="COA_CT_N"/>
</dbReference>
<feature type="region of interest" description="Disordered" evidence="1">
    <location>
        <begin position="976"/>
        <end position="1007"/>
    </location>
</feature>
<dbReference type="InterPro" id="IPR049076">
    <property type="entry name" value="ACCA"/>
</dbReference>
<feature type="compositionally biased region" description="Low complexity" evidence="1">
    <location>
        <begin position="982"/>
        <end position="996"/>
    </location>
</feature>